<sequence>MYSMSLEETSLELIVVSEDGIGMDVCYFQFQGELILTFSRCVKVEAMEATNEELCSVHTQNDVERMKAVSSKSYGKHQRKALASPYDSILFNNGSSKSALLAAGSVIEVADQVAQGKLKAGAAIKTTPNVVVRPPGHHAKADAAMGFCLFSNVAACTLRIIWAVFAHSVSTNMDFVPAEFSLLFENCIIEPFIISVFKPIFSTLMKSRSFSMVFVLKFSANCDLKKGIFWSGKRYFESVLLNVYSSLLNVVRL</sequence>
<reference evidence="2" key="1">
    <citation type="submission" date="2024-02" db="EMBL/GenBank/DDBJ databases">
        <authorList>
            <consortium name="ELIXIR-Norway"/>
            <consortium name="Elixir Norway"/>
        </authorList>
    </citation>
    <scope>NUCLEOTIDE SEQUENCE</scope>
</reference>
<feature type="domain" description="Histone deacetylase" evidence="1">
    <location>
        <begin position="41"/>
        <end position="156"/>
    </location>
</feature>
<keyword evidence="3" id="KW-1185">Reference proteome</keyword>
<name>A0ABP0WWH0_9BRYO</name>
<dbReference type="InterPro" id="IPR023696">
    <property type="entry name" value="Ureohydrolase_dom_sf"/>
</dbReference>
<dbReference type="PANTHER" id="PTHR10625">
    <property type="entry name" value="HISTONE DEACETYLASE HDAC1-RELATED"/>
    <property type="match status" value="1"/>
</dbReference>
<dbReference type="PANTHER" id="PTHR10625:SF25">
    <property type="entry name" value="HISTONE DEACETYLASE 18-RELATED"/>
    <property type="match status" value="1"/>
</dbReference>
<dbReference type="Proteomes" id="UP001497444">
    <property type="component" value="Chromosome 4"/>
</dbReference>
<dbReference type="EMBL" id="OZ020099">
    <property type="protein sequence ID" value="CAK9271220.1"/>
    <property type="molecule type" value="Genomic_DNA"/>
</dbReference>
<dbReference type="Gene3D" id="3.40.800.20">
    <property type="entry name" value="Histone deacetylase domain"/>
    <property type="match status" value="1"/>
</dbReference>
<dbReference type="InterPro" id="IPR037138">
    <property type="entry name" value="His_deacetylse_dom_sf"/>
</dbReference>
<dbReference type="SUPFAM" id="SSF52768">
    <property type="entry name" value="Arginase/deacetylase"/>
    <property type="match status" value="1"/>
</dbReference>
<proteinExistence type="predicted"/>
<gene>
    <name evidence="2" type="ORF">CSSPJE1EN1_LOCUS16698</name>
</gene>
<dbReference type="InterPro" id="IPR023801">
    <property type="entry name" value="His_deacetylse_dom"/>
</dbReference>
<organism evidence="2 3">
    <name type="scientific">Sphagnum jensenii</name>
    <dbReference type="NCBI Taxonomy" id="128206"/>
    <lineage>
        <taxon>Eukaryota</taxon>
        <taxon>Viridiplantae</taxon>
        <taxon>Streptophyta</taxon>
        <taxon>Embryophyta</taxon>
        <taxon>Bryophyta</taxon>
        <taxon>Sphagnophytina</taxon>
        <taxon>Sphagnopsida</taxon>
        <taxon>Sphagnales</taxon>
        <taxon>Sphagnaceae</taxon>
        <taxon>Sphagnum</taxon>
    </lineage>
</organism>
<evidence type="ECO:0000259" key="1">
    <source>
        <dbReference type="Pfam" id="PF00850"/>
    </source>
</evidence>
<evidence type="ECO:0000313" key="3">
    <source>
        <dbReference type="Proteomes" id="UP001497444"/>
    </source>
</evidence>
<protein>
    <recommendedName>
        <fullName evidence="1">Histone deacetylase domain-containing protein</fullName>
    </recommendedName>
</protein>
<accession>A0ABP0WWH0</accession>
<evidence type="ECO:0000313" key="2">
    <source>
        <dbReference type="EMBL" id="CAK9271220.1"/>
    </source>
</evidence>
<dbReference type="Pfam" id="PF00850">
    <property type="entry name" value="Hist_deacetyl"/>
    <property type="match status" value="1"/>
</dbReference>